<accession>A0A9K3I101</accession>
<sequence>MNDNGPSLLFQHICSTHNKPLRLVRNVINEQPIIVLSDDLDYFDLRNHFDLIDSLLLADPSKLVMEDEVRMDGEGGSDSLVENPNGSASATADNHLFGMIQAQVEAIRNHSGIQAQVNGKRSCEDMVQNPSSSSATTGTTSVLGL</sequence>
<gene>
    <name evidence="2" type="ORF">HanXRQr2_Chr10g0462451</name>
</gene>
<organism evidence="2 3">
    <name type="scientific">Helianthus annuus</name>
    <name type="common">Common sunflower</name>
    <dbReference type="NCBI Taxonomy" id="4232"/>
    <lineage>
        <taxon>Eukaryota</taxon>
        <taxon>Viridiplantae</taxon>
        <taxon>Streptophyta</taxon>
        <taxon>Embryophyta</taxon>
        <taxon>Tracheophyta</taxon>
        <taxon>Spermatophyta</taxon>
        <taxon>Magnoliopsida</taxon>
        <taxon>eudicotyledons</taxon>
        <taxon>Gunneridae</taxon>
        <taxon>Pentapetalae</taxon>
        <taxon>asterids</taxon>
        <taxon>campanulids</taxon>
        <taxon>Asterales</taxon>
        <taxon>Asteraceae</taxon>
        <taxon>Asteroideae</taxon>
        <taxon>Heliantheae alliance</taxon>
        <taxon>Heliantheae</taxon>
        <taxon>Helianthus</taxon>
    </lineage>
</organism>
<keyword evidence="3" id="KW-1185">Reference proteome</keyword>
<reference evidence="2" key="1">
    <citation type="journal article" date="2017" name="Nature">
        <title>The sunflower genome provides insights into oil metabolism, flowering and Asterid evolution.</title>
        <authorList>
            <person name="Badouin H."/>
            <person name="Gouzy J."/>
            <person name="Grassa C.J."/>
            <person name="Murat F."/>
            <person name="Staton S.E."/>
            <person name="Cottret L."/>
            <person name="Lelandais-Briere C."/>
            <person name="Owens G.L."/>
            <person name="Carrere S."/>
            <person name="Mayjonade B."/>
            <person name="Legrand L."/>
            <person name="Gill N."/>
            <person name="Kane N.C."/>
            <person name="Bowers J.E."/>
            <person name="Hubner S."/>
            <person name="Bellec A."/>
            <person name="Berard A."/>
            <person name="Berges H."/>
            <person name="Blanchet N."/>
            <person name="Boniface M.C."/>
            <person name="Brunel D."/>
            <person name="Catrice O."/>
            <person name="Chaidir N."/>
            <person name="Claudel C."/>
            <person name="Donnadieu C."/>
            <person name="Faraut T."/>
            <person name="Fievet G."/>
            <person name="Helmstetter N."/>
            <person name="King M."/>
            <person name="Knapp S.J."/>
            <person name="Lai Z."/>
            <person name="Le Paslier M.C."/>
            <person name="Lippi Y."/>
            <person name="Lorenzon L."/>
            <person name="Mandel J.R."/>
            <person name="Marage G."/>
            <person name="Marchand G."/>
            <person name="Marquand E."/>
            <person name="Bret-Mestries E."/>
            <person name="Morien E."/>
            <person name="Nambeesan S."/>
            <person name="Nguyen T."/>
            <person name="Pegot-Espagnet P."/>
            <person name="Pouilly N."/>
            <person name="Raftis F."/>
            <person name="Sallet E."/>
            <person name="Schiex T."/>
            <person name="Thomas J."/>
            <person name="Vandecasteele C."/>
            <person name="Vares D."/>
            <person name="Vear F."/>
            <person name="Vautrin S."/>
            <person name="Crespi M."/>
            <person name="Mangin B."/>
            <person name="Burke J.M."/>
            <person name="Salse J."/>
            <person name="Munos S."/>
            <person name="Vincourt P."/>
            <person name="Rieseberg L.H."/>
            <person name="Langlade N.B."/>
        </authorList>
    </citation>
    <scope>NUCLEOTIDE SEQUENCE</scope>
    <source>
        <tissue evidence="2">Leaves</tissue>
    </source>
</reference>
<comment type="caution">
    <text evidence="2">The sequence shown here is derived from an EMBL/GenBank/DDBJ whole genome shotgun (WGS) entry which is preliminary data.</text>
</comment>
<dbReference type="EMBL" id="MNCJ02000325">
    <property type="protein sequence ID" value="KAF5788293.1"/>
    <property type="molecule type" value="Genomic_DNA"/>
</dbReference>
<evidence type="ECO:0000313" key="2">
    <source>
        <dbReference type="EMBL" id="KAF5788293.1"/>
    </source>
</evidence>
<feature type="region of interest" description="Disordered" evidence="1">
    <location>
        <begin position="123"/>
        <end position="145"/>
    </location>
</feature>
<name>A0A9K3I101_HELAN</name>
<dbReference type="Proteomes" id="UP000215914">
    <property type="component" value="Unassembled WGS sequence"/>
</dbReference>
<protein>
    <submittedName>
        <fullName evidence="2">Uncharacterized protein</fullName>
    </submittedName>
</protein>
<reference evidence="2" key="2">
    <citation type="submission" date="2020-06" db="EMBL/GenBank/DDBJ databases">
        <title>Helianthus annuus Genome sequencing and assembly Release 2.</title>
        <authorList>
            <person name="Gouzy J."/>
            <person name="Langlade N."/>
            <person name="Munos S."/>
        </authorList>
    </citation>
    <scope>NUCLEOTIDE SEQUENCE</scope>
    <source>
        <tissue evidence="2">Leaves</tissue>
    </source>
</reference>
<evidence type="ECO:0000313" key="3">
    <source>
        <dbReference type="Proteomes" id="UP000215914"/>
    </source>
</evidence>
<evidence type="ECO:0000256" key="1">
    <source>
        <dbReference type="SAM" id="MobiDB-lite"/>
    </source>
</evidence>
<dbReference type="Gramene" id="mRNA:HanXRQr2_Chr10g0462451">
    <property type="protein sequence ID" value="mRNA:HanXRQr2_Chr10g0462451"/>
    <property type="gene ID" value="HanXRQr2_Chr10g0462451"/>
</dbReference>
<feature type="compositionally biased region" description="Low complexity" evidence="1">
    <location>
        <begin position="131"/>
        <end position="145"/>
    </location>
</feature>
<dbReference type="AlphaFoldDB" id="A0A9K3I101"/>
<proteinExistence type="predicted"/>